<dbReference type="GO" id="GO:0015087">
    <property type="term" value="F:cobalt ion transmembrane transporter activity"/>
    <property type="evidence" value="ECO:0007669"/>
    <property type="project" value="TreeGrafter"/>
</dbReference>
<sequence>MVGGDPNPAPHEPCRAPEISTTVMDFDVKDQDESEEADMVHDLLLDHSPIDRDKILSRLRRVQRRQEIKSSQGPNLRPAFVPLYDEDQDENMVGIPDLEQAKSDLPAFVSIPRIDLARLRGLTFPENSYHVKSLLQYHYRFGIHNNTVQRPNLDLASILDGVRSPCVEEVWCLAFDSKNLITVSWLEADSIWPILSPGTQYSEPWTAVPRIAMSEFFQNDRNPLPERYIRLGQLGLGVMDFMVFFGIAGQILSAVVPGGWVLDQLFRKVEKYVFGIDSSDIIRINSFFEVLSRSAKETRTKAEEEWSFSPLRTVLGFSPGRYDGEPLRNLSALDEHMQHWIEVERTTWGQAEAPEEVAQAVRDLWVIAIRFTMNFHLSPDRDIFQLDRLSMWRRIVNYIRHDSKATSATTEVLYRPSLARKRPETLQDLEDELAAAIANLNRHHGTAQSELQATRDEENRDMLRSIQSFGDNLSLACLFRMCTISTPTRLSITSQDITDSFANRISQLEWLVRDSVSQSQVYQISAISDELRILKEILHSQMQVVSQVAQSLAKAMASSTSAKAVNGKELDAVEAHGSLGTGKEGSGHERVTQIFNSLQKKSQLRHRKLAYDIERLQDTTERLKSQAALFIKIKAEDQSVAIYVFTFVAVVFLPLSFATSYMGMNTSDIRDMDQGQWIFWAVGGTLTVVVLIGVWTIAYRGPRWKKARQTQKLLHMD</sequence>
<dbReference type="InterPro" id="IPR045863">
    <property type="entry name" value="CorA_TM1_TM2"/>
</dbReference>
<gene>
    <name evidence="7" type="ORF">FDENT_9009</name>
</gene>
<comment type="caution">
    <text evidence="7">The sequence shown here is derived from an EMBL/GenBank/DDBJ whole genome shotgun (WGS) entry which is preliminary data.</text>
</comment>
<feature type="region of interest" description="Disordered" evidence="5">
    <location>
        <begin position="1"/>
        <end position="22"/>
    </location>
</feature>
<keyword evidence="2 6" id="KW-0812">Transmembrane</keyword>
<keyword evidence="8" id="KW-1185">Reference proteome</keyword>
<dbReference type="Proteomes" id="UP000562682">
    <property type="component" value="Unassembled WGS sequence"/>
</dbReference>
<keyword evidence="4 6" id="KW-0472">Membrane</keyword>
<feature type="transmembrane region" description="Helical" evidence="6">
    <location>
        <begin position="241"/>
        <end position="262"/>
    </location>
</feature>
<dbReference type="Pfam" id="PF01544">
    <property type="entry name" value="CorA"/>
    <property type="match status" value="1"/>
</dbReference>
<dbReference type="GO" id="GO:0015095">
    <property type="term" value="F:magnesium ion transmembrane transporter activity"/>
    <property type="evidence" value="ECO:0007669"/>
    <property type="project" value="TreeGrafter"/>
</dbReference>
<evidence type="ECO:0000256" key="2">
    <source>
        <dbReference type="ARBA" id="ARBA00022692"/>
    </source>
</evidence>
<accession>A0A8H5TTQ6</accession>
<evidence type="ECO:0000313" key="8">
    <source>
        <dbReference type="Proteomes" id="UP000562682"/>
    </source>
</evidence>
<dbReference type="PANTHER" id="PTHR46494">
    <property type="entry name" value="CORA FAMILY METAL ION TRANSPORTER (EUROFUNG)"/>
    <property type="match status" value="1"/>
</dbReference>
<dbReference type="GO" id="GO:0050897">
    <property type="term" value="F:cobalt ion binding"/>
    <property type="evidence" value="ECO:0007669"/>
    <property type="project" value="TreeGrafter"/>
</dbReference>
<protein>
    <submittedName>
        <fullName evidence="7">Uncharacterized protein</fullName>
    </submittedName>
</protein>
<keyword evidence="3 6" id="KW-1133">Transmembrane helix</keyword>
<dbReference type="EMBL" id="JAAOAK010000270">
    <property type="protein sequence ID" value="KAF5678205.1"/>
    <property type="molecule type" value="Genomic_DNA"/>
</dbReference>
<name>A0A8H5TTQ6_9HYPO</name>
<reference evidence="7 8" key="1">
    <citation type="submission" date="2020-05" db="EMBL/GenBank/DDBJ databases">
        <title>Identification and distribution of gene clusters putatively required for synthesis of sphingolipid metabolism inhibitors in phylogenetically diverse species of the filamentous fungus Fusarium.</title>
        <authorList>
            <person name="Kim H.-S."/>
            <person name="Busman M."/>
            <person name="Brown D.W."/>
            <person name="Divon H."/>
            <person name="Uhlig S."/>
            <person name="Proctor R.H."/>
        </authorList>
    </citation>
    <scope>NUCLEOTIDE SEQUENCE [LARGE SCALE GENOMIC DNA]</scope>
    <source>
        <strain evidence="7 8">NRRL 25311</strain>
    </source>
</reference>
<dbReference type="InterPro" id="IPR002523">
    <property type="entry name" value="MgTranspt_CorA/ZnTranspt_ZntB"/>
</dbReference>
<evidence type="ECO:0000313" key="7">
    <source>
        <dbReference type="EMBL" id="KAF5678205.1"/>
    </source>
</evidence>
<evidence type="ECO:0000256" key="1">
    <source>
        <dbReference type="ARBA" id="ARBA00004651"/>
    </source>
</evidence>
<evidence type="ECO:0000256" key="6">
    <source>
        <dbReference type="SAM" id="Phobius"/>
    </source>
</evidence>
<comment type="subcellular location">
    <subcellularLocation>
        <location evidence="1">Cell membrane</location>
        <topology evidence="1">Multi-pass membrane protein</topology>
    </subcellularLocation>
</comment>
<evidence type="ECO:0000256" key="5">
    <source>
        <dbReference type="SAM" id="MobiDB-lite"/>
    </source>
</evidence>
<dbReference type="GO" id="GO:0005886">
    <property type="term" value="C:plasma membrane"/>
    <property type="evidence" value="ECO:0007669"/>
    <property type="project" value="UniProtKB-SubCell"/>
</dbReference>
<feature type="transmembrane region" description="Helical" evidence="6">
    <location>
        <begin position="677"/>
        <end position="699"/>
    </location>
</feature>
<proteinExistence type="predicted"/>
<feature type="transmembrane region" description="Helical" evidence="6">
    <location>
        <begin position="640"/>
        <end position="657"/>
    </location>
</feature>
<dbReference type="PANTHER" id="PTHR46494:SF1">
    <property type="entry name" value="CORA FAMILY METAL ION TRANSPORTER (EUROFUNG)"/>
    <property type="match status" value="1"/>
</dbReference>
<dbReference type="AlphaFoldDB" id="A0A8H5TTQ6"/>
<organism evidence="7 8">
    <name type="scientific">Fusarium denticulatum</name>
    <dbReference type="NCBI Taxonomy" id="48507"/>
    <lineage>
        <taxon>Eukaryota</taxon>
        <taxon>Fungi</taxon>
        <taxon>Dikarya</taxon>
        <taxon>Ascomycota</taxon>
        <taxon>Pezizomycotina</taxon>
        <taxon>Sordariomycetes</taxon>
        <taxon>Hypocreomycetidae</taxon>
        <taxon>Hypocreales</taxon>
        <taxon>Nectriaceae</taxon>
        <taxon>Fusarium</taxon>
        <taxon>Fusarium fujikuroi species complex</taxon>
    </lineage>
</organism>
<dbReference type="Gene3D" id="1.20.58.340">
    <property type="entry name" value="Magnesium transport protein CorA, transmembrane region"/>
    <property type="match status" value="1"/>
</dbReference>
<evidence type="ECO:0000256" key="3">
    <source>
        <dbReference type="ARBA" id="ARBA00022989"/>
    </source>
</evidence>
<evidence type="ECO:0000256" key="4">
    <source>
        <dbReference type="ARBA" id="ARBA00023136"/>
    </source>
</evidence>
<dbReference type="GO" id="GO:0000287">
    <property type="term" value="F:magnesium ion binding"/>
    <property type="evidence" value="ECO:0007669"/>
    <property type="project" value="TreeGrafter"/>
</dbReference>
<dbReference type="SUPFAM" id="SSF144083">
    <property type="entry name" value="Magnesium transport protein CorA, transmembrane region"/>
    <property type="match status" value="1"/>
</dbReference>